<feature type="transmembrane region" description="Helical" evidence="2">
    <location>
        <begin position="72"/>
        <end position="90"/>
    </location>
</feature>
<evidence type="ECO:0000256" key="1">
    <source>
        <dbReference type="ARBA" id="ARBA00022448"/>
    </source>
</evidence>
<dbReference type="GO" id="GO:0005794">
    <property type="term" value="C:Golgi apparatus"/>
    <property type="evidence" value="ECO:0007669"/>
    <property type="project" value="TreeGrafter"/>
</dbReference>
<feature type="transmembrane region" description="Helical" evidence="2">
    <location>
        <begin position="125"/>
        <end position="145"/>
    </location>
</feature>
<proteinExistence type="predicted"/>
<accession>A0AAV5BQI6</accession>
<dbReference type="GO" id="GO:0005385">
    <property type="term" value="F:zinc ion transmembrane transporter activity"/>
    <property type="evidence" value="ECO:0007669"/>
    <property type="project" value="InterPro"/>
</dbReference>
<gene>
    <name evidence="3" type="primary">ga03498</name>
    <name evidence="3" type="ORF">PR202_ga03498</name>
</gene>
<dbReference type="PANTHER" id="PTHR45755:SF3">
    <property type="entry name" value="METAL TOLERANCE PROTEIN C2"/>
    <property type="match status" value="1"/>
</dbReference>
<keyword evidence="4" id="KW-1185">Reference proteome</keyword>
<keyword evidence="1" id="KW-0813">Transport</keyword>
<keyword evidence="2" id="KW-1133">Transmembrane helix</keyword>
<dbReference type="AlphaFoldDB" id="A0AAV5BQI6"/>
<dbReference type="InterPro" id="IPR045316">
    <property type="entry name" value="Msc2-like"/>
</dbReference>
<dbReference type="PANTHER" id="PTHR45755">
    <property type="match status" value="1"/>
</dbReference>
<evidence type="ECO:0000313" key="3">
    <source>
        <dbReference type="EMBL" id="GJM87534.1"/>
    </source>
</evidence>
<reference evidence="3" key="2">
    <citation type="submission" date="2021-12" db="EMBL/GenBank/DDBJ databases">
        <title>Resequencing data analysis of finger millet.</title>
        <authorList>
            <person name="Hatakeyama M."/>
            <person name="Aluri S."/>
            <person name="Balachadran M.T."/>
            <person name="Sivarajan S.R."/>
            <person name="Poveda L."/>
            <person name="Shimizu-Inatsugi R."/>
            <person name="Schlapbach R."/>
            <person name="Sreeman S.M."/>
            <person name="Shimizu K.K."/>
        </authorList>
    </citation>
    <scope>NUCLEOTIDE SEQUENCE</scope>
</reference>
<keyword evidence="2" id="KW-0812">Transmembrane</keyword>
<protein>
    <submittedName>
        <fullName evidence="3">Uncharacterized protein</fullName>
    </submittedName>
</protein>
<dbReference type="GO" id="GO:0006882">
    <property type="term" value="P:intracellular zinc ion homeostasis"/>
    <property type="evidence" value="ECO:0007669"/>
    <property type="project" value="InterPro"/>
</dbReference>
<sequence length="236" mass="25887">MEDATPKEAPWNANYGVVGSGDRRLAFSRQFSLNAATPRLARSDSSISMPPQLPPPKPHKLLYLANRPMRRLALLLALNVAYSATELAIGLFTGRLFLLFLSFSLAVEALHAFMQDESEHNVENAEVLCLGIVSVAVFMLVLPLFKATGNILLQIAPGNVPPSAFMKCCRQITACEDVSEVCLGRFWELVPGQSVGSLSIRVKKKKCADEQSVLEYVHGLYQDLGIHDVTVQTDES</sequence>
<name>A0AAV5BQI6_ELECO</name>
<dbReference type="EMBL" id="BQKI01000001">
    <property type="protein sequence ID" value="GJM87534.1"/>
    <property type="molecule type" value="Genomic_DNA"/>
</dbReference>
<comment type="caution">
    <text evidence="3">The sequence shown here is derived from an EMBL/GenBank/DDBJ whole genome shotgun (WGS) entry which is preliminary data.</text>
</comment>
<reference evidence="3" key="1">
    <citation type="journal article" date="2018" name="DNA Res.">
        <title>Multiple hybrid de novo genome assembly of finger millet, an orphan allotetraploid crop.</title>
        <authorList>
            <person name="Hatakeyama M."/>
            <person name="Aluri S."/>
            <person name="Balachadran M.T."/>
            <person name="Sivarajan S.R."/>
            <person name="Patrignani A."/>
            <person name="Gruter S."/>
            <person name="Poveda L."/>
            <person name="Shimizu-Inatsugi R."/>
            <person name="Baeten J."/>
            <person name="Francoijs K.J."/>
            <person name="Nataraja K.N."/>
            <person name="Reddy Y.A.N."/>
            <person name="Phadnis S."/>
            <person name="Ravikumar R.L."/>
            <person name="Schlapbach R."/>
            <person name="Sreeman S.M."/>
            <person name="Shimizu K.K."/>
        </authorList>
    </citation>
    <scope>NUCLEOTIDE SEQUENCE</scope>
</reference>
<dbReference type="Proteomes" id="UP001054889">
    <property type="component" value="Unassembled WGS sequence"/>
</dbReference>
<organism evidence="3 4">
    <name type="scientific">Eleusine coracana subsp. coracana</name>
    <dbReference type="NCBI Taxonomy" id="191504"/>
    <lineage>
        <taxon>Eukaryota</taxon>
        <taxon>Viridiplantae</taxon>
        <taxon>Streptophyta</taxon>
        <taxon>Embryophyta</taxon>
        <taxon>Tracheophyta</taxon>
        <taxon>Spermatophyta</taxon>
        <taxon>Magnoliopsida</taxon>
        <taxon>Liliopsida</taxon>
        <taxon>Poales</taxon>
        <taxon>Poaceae</taxon>
        <taxon>PACMAD clade</taxon>
        <taxon>Chloridoideae</taxon>
        <taxon>Cynodonteae</taxon>
        <taxon>Eleusininae</taxon>
        <taxon>Eleusine</taxon>
    </lineage>
</organism>
<evidence type="ECO:0000313" key="4">
    <source>
        <dbReference type="Proteomes" id="UP001054889"/>
    </source>
</evidence>
<keyword evidence="2" id="KW-0472">Membrane</keyword>
<evidence type="ECO:0000256" key="2">
    <source>
        <dbReference type="SAM" id="Phobius"/>
    </source>
</evidence>